<gene>
    <name evidence="1" type="ORF">BU25DRAFT_474049</name>
</gene>
<reference evidence="1" key="1">
    <citation type="journal article" date="2020" name="Stud. Mycol.">
        <title>101 Dothideomycetes genomes: a test case for predicting lifestyles and emergence of pathogens.</title>
        <authorList>
            <person name="Haridas S."/>
            <person name="Albert R."/>
            <person name="Binder M."/>
            <person name="Bloem J."/>
            <person name="Labutti K."/>
            <person name="Salamov A."/>
            <person name="Andreopoulos B."/>
            <person name="Baker S."/>
            <person name="Barry K."/>
            <person name="Bills G."/>
            <person name="Bluhm B."/>
            <person name="Cannon C."/>
            <person name="Castanera R."/>
            <person name="Culley D."/>
            <person name="Daum C."/>
            <person name="Ezra D."/>
            <person name="Gonzalez J."/>
            <person name="Henrissat B."/>
            <person name="Kuo A."/>
            <person name="Liang C."/>
            <person name="Lipzen A."/>
            <person name="Lutzoni F."/>
            <person name="Magnuson J."/>
            <person name="Mondo S."/>
            <person name="Nolan M."/>
            <person name="Ohm R."/>
            <person name="Pangilinan J."/>
            <person name="Park H.-J."/>
            <person name="Ramirez L."/>
            <person name="Alfaro M."/>
            <person name="Sun H."/>
            <person name="Tritt A."/>
            <person name="Yoshinaga Y."/>
            <person name="Zwiers L.-H."/>
            <person name="Turgeon B."/>
            <person name="Goodwin S."/>
            <person name="Spatafora J."/>
            <person name="Crous P."/>
            <person name="Grigoriev I."/>
        </authorList>
    </citation>
    <scope>NUCLEOTIDE SEQUENCE</scope>
    <source>
        <strain evidence="1">CBS 525.71</strain>
    </source>
</reference>
<evidence type="ECO:0000313" key="1">
    <source>
        <dbReference type="EMBL" id="KAF2625413.1"/>
    </source>
</evidence>
<sequence>MDLGGIAELSKHKIERAKALDWAMNDIKFPVYDDTDVKVPRYDSDDEDGMLVFAQRMCYDDGVVKVVEASSSHKEHAHGSESFACHVCSTYPEFPHAWRPHKSLTVGHLEIKSRHHDSTKCEASTDKFANQALDDVLDLAVDIAKTCMIWIDQECLSQLTKHSFKADEDEQELDINSKDIVYNRAIVTAGLLDVEIDTQAQLDVLEALMFLDKARVRSMIDYEFCYLILGVLYRTSVEGLRC</sequence>
<accession>A0ACB6RUE4</accession>
<protein>
    <submittedName>
        <fullName evidence="1">Uncharacterized protein</fullName>
    </submittedName>
</protein>
<name>A0ACB6RUE4_9PLEO</name>
<dbReference type="Proteomes" id="UP000799754">
    <property type="component" value="Unassembled WGS sequence"/>
</dbReference>
<proteinExistence type="predicted"/>
<keyword evidence="2" id="KW-1185">Reference proteome</keyword>
<comment type="caution">
    <text evidence="1">The sequence shown here is derived from an EMBL/GenBank/DDBJ whole genome shotgun (WGS) entry which is preliminary data.</text>
</comment>
<evidence type="ECO:0000313" key="2">
    <source>
        <dbReference type="Proteomes" id="UP000799754"/>
    </source>
</evidence>
<organism evidence="1 2">
    <name type="scientific">Macroventuria anomochaeta</name>
    <dbReference type="NCBI Taxonomy" id="301207"/>
    <lineage>
        <taxon>Eukaryota</taxon>
        <taxon>Fungi</taxon>
        <taxon>Dikarya</taxon>
        <taxon>Ascomycota</taxon>
        <taxon>Pezizomycotina</taxon>
        <taxon>Dothideomycetes</taxon>
        <taxon>Pleosporomycetidae</taxon>
        <taxon>Pleosporales</taxon>
        <taxon>Pleosporineae</taxon>
        <taxon>Didymellaceae</taxon>
        <taxon>Macroventuria</taxon>
    </lineage>
</organism>
<dbReference type="EMBL" id="MU006726">
    <property type="protein sequence ID" value="KAF2625413.1"/>
    <property type="molecule type" value="Genomic_DNA"/>
</dbReference>